<dbReference type="InterPro" id="IPR040256">
    <property type="entry name" value="At4g02000-like"/>
</dbReference>
<evidence type="ECO:0000259" key="3">
    <source>
        <dbReference type="Pfam" id="PF14392"/>
    </source>
</evidence>
<proteinExistence type="predicted"/>
<evidence type="ECO:0000256" key="1">
    <source>
        <dbReference type="SAM" id="MobiDB-lite"/>
    </source>
</evidence>
<dbReference type="InterPro" id="IPR025836">
    <property type="entry name" value="Zn_knuckle_CX2CX4HX4C"/>
</dbReference>
<sequence length="707" mass="81105">MSDKLRKSVQDLTLGIDDEPVALTPEFCSQAAHVNRFSLVVTTVNPRKQNLRALIGQIPTVWGFPDSCVGRILDRGKVQFKFQTEEAMNLVLRRGPWSFNYWMLSIHRWYPNITEAEMKIIPFWVQITDGENTVIKFRFERLRNFCSKCGSLKHDVKECTLAFDDEDPAVISEDDDDDNDEDHQDDNKDKDMSDTDALQTVDPVTLIPRLQASIPRETQSNVMKRPISSAFLRAFEDTDLNVERLRYLHAKLARVRTHTPVESDLLLDSSDNAQNPFVFMKRKRVQFEQLFQEVEEAEEMAVLSHLCKKERKTESAGSCSIHGVRFPLLLGDTYQFKPPWQRLYIIFLSSLLVPQSQSTSPQTNSSVIMSDKLRKSVQDLTLGIDDEPVALTPEFCSQAAHVNRFSLVVTTVNPRKQNLRALIGQIPTVWGFPDSCVGRILDRGKVQFKFQTEEAMNLVLRRGPWSFNYWMLSIHRWYPNITEAEMKIIPFWVQITDGENTVIKFRFERLRNFCSKCGSLKHDVKECTLAFDDEDPAVISEDDDDDNDEDHQDDNKDKDMSDTDALQTVDPITLIPRLQASIPRETQSNVMKRPISSAFLRAFEDTDLNVERLRYLHAKLARVRTHTPVESDLLLDSSDNAQNPFVFMKRKRVQFEQLFQEVEEAEEMAVLSHLCKKERKTESAGSCSIHGGIDRGAGAPVPPRDPI</sequence>
<accession>A0A8T2GMB9</accession>
<feature type="region of interest" description="Disordered" evidence="1">
    <location>
        <begin position="684"/>
        <end position="707"/>
    </location>
</feature>
<protein>
    <submittedName>
        <fullName evidence="4">Zinc knuckle CX2CX4HX4C</fullName>
    </submittedName>
</protein>
<dbReference type="Pfam" id="PF14111">
    <property type="entry name" value="DUF4283"/>
    <property type="match status" value="2"/>
</dbReference>
<evidence type="ECO:0000313" key="4">
    <source>
        <dbReference type="EMBL" id="KAG7648571.1"/>
    </source>
</evidence>
<name>A0A8T2GMB9_9BRAS</name>
<dbReference type="InterPro" id="IPR025558">
    <property type="entry name" value="DUF4283"/>
</dbReference>
<comment type="caution">
    <text evidence="4">The sequence shown here is derived from an EMBL/GenBank/DDBJ whole genome shotgun (WGS) entry which is preliminary data.</text>
</comment>
<feature type="domain" description="Zinc knuckle CX2CX4HX4C" evidence="3">
    <location>
        <begin position="125"/>
        <end position="160"/>
    </location>
</feature>
<keyword evidence="5" id="KW-1185">Reference proteome</keyword>
<evidence type="ECO:0000313" key="5">
    <source>
        <dbReference type="Proteomes" id="UP000694240"/>
    </source>
</evidence>
<dbReference type="AlphaFoldDB" id="A0A8T2GMB9"/>
<feature type="compositionally biased region" description="Acidic residues" evidence="1">
    <location>
        <begin position="170"/>
        <end position="184"/>
    </location>
</feature>
<dbReference type="PANTHER" id="PTHR31286:SF178">
    <property type="entry name" value="DUF4283 DOMAIN-CONTAINING PROTEIN"/>
    <property type="match status" value="1"/>
</dbReference>
<evidence type="ECO:0000259" key="2">
    <source>
        <dbReference type="Pfam" id="PF14111"/>
    </source>
</evidence>
<feature type="domain" description="DUF4283" evidence="2">
    <location>
        <begin position="35"/>
        <end position="113"/>
    </location>
</feature>
<dbReference type="PANTHER" id="PTHR31286">
    <property type="entry name" value="GLYCINE-RICH CELL WALL STRUCTURAL PROTEIN 1.8-LIKE"/>
    <property type="match status" value="1"/>
</dbReference>
<gene>
    <name evidence="4" type="ORF">ISN45_At01g035420</name>
</gene>
<feature type="domain" description="Zinc knuckle CX2CX4HX4C" evidence="3">
    <location>
        <begin position="493"/>
        <end position="528"/>
    </location>
</feature>
<dbReference type="EMBL" id="JAEFBK010000001">
    <property type="protein sequence ID" value="KAG7648571.1"/>
    <property type="molecule type" value="Genomic_DNA"/>
</dbReference>
<feature type="region of interest" description="Disordered" evidence="1">
    <location>
        <begin position="170"/>
        <end position="198"/>
    </location>
</feature>
<organism evidence="4 5">
    <name type="scientific">Arabidopsis thaliana x Arabidopsis arenosa</name>
    <dbReference type="NCBI Taxonomy" id="1240361"/>
    <lineage>
        <taxon>Eukaryota</taxon>
        <taxon>Viridiplantae</taxon>
        <taxon>Streptophyta</taxon>
        <taxon>Embryophyta</taxon>
        <taxon>Tracheophyta</taxon>
        <taxon>Spermatophyta</taxon>
        <taxon>Magnoliopsida</taxon>
        <taxon>eudicotyledons</taxon>
        <taxon>Gunneridae</taxon>
        <taxon>Pentapetalae</taxon>
        <taxon>rosids</taxon>
        <taxon>malvids</taxon>
        <taxon>Brassicales</taxon>
        <taxon>Brassicaceae</taxon>
        <taxon>Camelineae</taxon>
        <taxon>Arabidopsis</taxon>
    </lineage>
</organism>
<feature type="region of interest" description="Disordered" evidence="1">
    <location>
        <begin position="538"/>
        <end position="565"/>
    </location>
</feature>
<dbReference type="Proteomes" id="UP000694240">
    <property type="component" value="Chromosome 1"/>
</dbReference>
<dbReference type="Pfam" id="PF14392">
    <property type="entry name" value="zf-CCHC_4"/>
    <property type="match status" value="2"/>
</dbReference>
<feature type="compositionally biased region" description="Acidic residues" evidence="1">
    <location>
        <begin position="538"/>
        <end position="552"/>
    </location>
</feature>
<feature type="domain" description="DUF4283" evidence="2">
    <location>
        <begin position="403"/>
        <end position="481"/>
    </location>
</feature>
<reference evidence="4 5" key="1">
    <citation type="submission" date="2020-12" db="EMBL/GenBank/DDBJ databases">
        <title>Concerted genomic and epigenomic changes stabilize Arabidopsis allopolyploids.</title>
        <authorList>
            <person name="Chen Z."/>
        </authorList>
    </citation>
    <scope>NUCLEOTIDE SEQUENCE [LARGE SCALE GENOMIC DNA]</scope>
    <source>
        <strain evidence="4">Allo738</strain>
        <tissue evidence="4">Leaf</tissue>
    </source>
</reference>